<feature type="transmembrane region" description="Helical" evidence="8">
    <location>
        <begin position="228"/>
        <end position="250"/>
    </location>
</feature>
<organism evidence="9 10">
    <name type="scientific">Anopheles dirus</name>
    <dbReference type="NCBI Taxonomy" id="7168"/>
    <lineage>
        <taxon>Eukaryota</taxon>
        <taxon>Metazoa</taxon>
        <taxon>Ecdysozoa</taxon>
        <taxon>Arthropoda</taxon>
        <taxon>Hexapoda</taxon>
        <taxon>Insecta</taxon>
        <taxon>Pterygota</taxon>
        <taxon>Neoptera</taxon>
        <taxon>Endopterygota</taxon>
        <taxon>Diptera</taxon>
        <taxon>Nematocera</taxon>
        <taxon>Culicoidea</taxon>
        <taxon>Culicidae</taxon>
        <taxon>Anophelinae</taxon>
        <taxon>Anopheles</taxon>
    </lineage>
</organism>
<reference evidence="10" key="1">
    <citation type="submission" date="2013-03" db="EMBL/GenBank/DDBJ databases">
        <title>The Genome Sequence of Anopheles dirus WRAIR2.</title>
        <authorList>
            <consortium name="The Broad Institute Genomics Platform"/>
            <person name="Neafsey D.E."/>
            <person name="Walton C."/>
            <person name="Walker B."/>
            <person name="Young S.K."/>
            <person name="Zeng Q."/>
            <person name="Gargeya S."/>
            <person name="Fitzgerald M."/>
            <person name="Haas B."/>
            <person name="Abouelleil A."/>
            <person name="Allen A.W."/>
            <person name="Alvarado L."/>
            <person name="Arachchi H.M."/>
            <person name="Berlin A.M."/>
            <person name="Chapman S.B."/>
            <person name="Gainer-Dewar J."/>
            <person name="Goldberg J."/>
            <person name="Griggs A."/>
            <person name="Gujja S."/>
            <person name="Hansen M."/>
            <person name="Howarth C."/>
            <person name="Imamovic A."/>
            <person name="Ireland A."/>
            <person name="Larimer J."/>
            <person name="McCowan C."/>
            <person name="Murphy C."/>
            <person name="Pearson M."/>
            <person name="Poon T.W."/>
            <person name="Priest M."/>
            <person name="Roberts A."/>
            <person name="Saif S."/>
            <person name="Shea T."/>
            <person name="Sisk P."/>
            <person name="Sykes S."/>
            <person name="Wortman J."/>
            <person name="Nusbaum C."/>
            <person name="Birren B."/>
        </authorList>
    </citation>
    <scope>NUCLEOTIDE SEQUENCE [LARGE SCALE GENOMIC DNA]</scope>
    <source>
        <strain evidence="10">WRAIR2</strain>
    </source>
</reference>
<evidence type="ECO:0000256" key="1">
    <source>
        <dbReference type="ARBA" id="ARBA00004651"/>
    </source>
</evidence>
<dbReference type="InterPro" id="IPR052192">
    <property type="entry name" value="Insect_Ionotropic_Sensory_Rcpt"/>
</dbReference>
<feature type="transmembrane region" description="Helical" evidence="8">
    <location>
        <begin position="451"/>
        <end position="478"/>
    </location>
</feature>
<keyword evidence="3 8" id="KW-0812">Transmembrane</keyword>
<accession>A0A182N9F5</accession>
<name>A0A182N9F5_9DIPT</name>
<dbReference type="Proteomes" id="UP000075884">
    <property type="component" value="Unassembled WGS sequence"/>
</dbReference>
<evidence type="ECO:0000256" key="2">
    <source>
        <dbReference type="ARBA" id="ARBA00022475"/>
    </source>
</evidence>
<keyword evidence="7" id="KW-0325">Glycoprotein</keyword>
<sequence length="488" mass="56365">MDDTMRGLMHGLESIYPTTIARQTALGFHRLETHECYSKSAKFIIIADTASNRTLLGAFFQTLGVLNYLVLLVDRTRALDTPEPFVDKLYTENPFTRQQYLFEAHDHNASHVARYYPDKLTDIRGYEFLAFGLYEFPYIFEMTGNRPAGLVIEALRYLIVRKLNGTLRMVRNERTPLDGRPEFDLTFAYTDFRPHYMHDVTLKERGGHCILCPFQTKRDFLRHLLKPFSLGIWLVLGALLAACPLLGRLFPRWFERNLLEQIFFIAATPHRQPFPTRVASFAAAVLIFFLSEAYNAKIISLMSVSKYFVRPETVAELLASDYKVAIPGVRASLLVNWLPGKLLSADRSAAIYRARGELMYTEYCTVTYCYMANLYMASGRNEYGFQQYVLQDRVMERFLTLQLATHSPFYPTFAEFFERYFQSGLWMYRLDELNANLKHEMETIKGRIGEVVFYFEDLGCVWVLIVVGWVLATVAFGAELGSLDRPIK</sequence>
<proteinExistence type="predicted"/>
<evidence type="ECO:0000256" key="5">
    <source>
        <dbReference type="ARBA" id="ARBA00023136"/>
    </source>
</evidence>
<evidence type="ECO:0000256" key="8">
    <source>
        <dbReference type="SAM" id="Phobius"/>
    </source>
</evidence>
<evidence type="ECO:0000313" key="10">
    <source>
        <dbReference type="Proteomes" id="UP000075884"/>
    </source>
</evidence>
<evidence type="ECO:0000256" key="4">
    <source>
        <dbReference type="ARBA" id="ARBA00022989"/>
    </source>
</evidence>
<keyword evidence="10" id="KW-1185">Reference proteome</keyword>
<evidence type="ECO:0000256" key="7">
    <source>
        <dbReference type="ARBA" id="ARBA00023180"/>
    </source>
</evidence>
<dbReference type="EnsemblMetazoa" id="ADIR004280-RA">
    <property type="protein sequence ID" value="ADIR004280-PA"/>
    <property type="gene ID" value="ADIR004280"/>
</dbReference>
<keyword evidence="5 8" id="KW-0472">Membrane</keyword>
<evidence type="ECO:0000313" key="9">
    <source>
        <dbReference type="EnsemblMetazoa" id="ADIR004280-PA"/>
    </source>
</evidence>
<dbReference type="PANTHER" id="PTHR42643:SF41">
    <property type="entry name" value="IONOTROPIC RECEPTOR 20A-RELATED"/>
    <property type="match status" value="1"/>
</dbReference>
<keyword evidence="4 8" id="KW-1133">Transmembrane helix</keyword>
<comment type="subcellular location">
    <subcellularLocation>
        <location evidence="1">Cell membrane</location>
        <topology evidence="1">Multi-pass membrane protein</topology>
    </subcellularLocation>
</comment>
<evidence type="ECO:0008006" key="11">
    <source>
        <dbReference type="Google" id="ProtNLM"/>
    </source>
</evidence>
<dbReference type="AlphaFoldDB" id="A0A182N9F5"/>
<evidence type="ECO:0000256" key="6">
    <source>
        <dbReference type="ARBA" id="ARBA00023170"/>
    </source>
</evidence>
<dbReference type="GO" id="GO:0005886">
    <property type="term" value="C:plasma membrane"/>
    <property type="evidence" value="ECO:0007669"/>
    <property type="project" value="UniProtKB-SubCell"/>
</dbReference>
<dbReference type="VEuPathDB" id="VectorBase:ADIR004280"/>
<protein>
    <recommendedName>
        <fullName evidence="11">Ionotropic glutamate receptor L-glutamate and glycine-binding domain-containing protein</fullName>
    </recommendedName>
</protein>
<evidence type="ECO:0000256" key="3">
    <source>
        <dbReference type="ARBA" id="ARBA00022692"/>
    </source>
</evidence>
<dbReference type="STRING" id="7168.A0A182N9F5"/>
<keyword evidence="2" id="KW-1003">Cell membrane</keyword>
<dbReference type="PANTHER" id="PTHR42643">
    <property type="entry name" value="IONOTROPIC RECEPTOR 20A-RELATED"/>
    <property type="match status" value="1"/>
</dbReference>
<keyword evidence="6" id="KW-0675">Receptor</keyword>
<reference evidence="9" key="2">
    <citation type="submission" date="2020-05" db="UniProtKB">
        <authorList>
            <consortium name="EnsemblMetazoa"/>
        </authorList>
    </citation>
    <scope>IDENTIFICATION</scope>
    <source>
        <strain evidence="9">WRAIR2</strain>
    </source>
</reference>